<evidence type="ECO:0000313" key="1">
    <source>
        <dbReference type="EMBL" id="KAF5810715.1"/>
    </source>
</evidence>
<dbReference type="AlphaFoldDB" id="A0A9K3JAB9"/>
<name>A0A9K3JAB9_HELAN</name>
<protein>
    <submittedName>
        <fullName evidence="1">Uncharacterized protein</fullName>
    </submittedName>
</protein>
<keyword evidence="2" id="KW-1185">Reference proteome</keyword>
<reference evidence="1" key="2">
    <citation type="submission" date="2020-06" db="EMBL/GenBank/DDBJ databases">
        <title>Helianthus annuus Genome sequencing and assembly Release 2.</title>
        <authorList>
            <person name="Gouzy J."/>
            <person name="Langlade N."/>
            <person name="Munos S."/>
        </authorList>
    </citation>
    <scope>NUCLEOTIDE SEQUENCE</scope>
    <source>
        <tissue evidence="1">Leaves</tissue>
    </source>
</reference>
<dbReference type="Gramene" id="mRNA:HanXRQr2_Chr04g0172901">
    <property type="protein sequence ID" value="CDS:HanXRQr2_Chr04g0172901.1"/>
    <property type="gene ID" value="HanXRQr2_Chr04g0172901"/>
</dbReference>
<sequence length="65" mass="7641">MTIKVKPQGPRFKKFEIWTKMAKVPKPQGPKWQFTLLRKMPGKSLCFGEISPIGYSLHFFFKLQL</sequence>
<evidence type="ECO:0000313" key="2">
    <source>
        <dbReference type="Proteomes" id="UP000215914"/>
    </source>
</evidence>
<accession>A0A9K3JAB9</accession>
<proteinExistence type="predicted"/>
<gene>
    <name evidence="1" type="ORF">HanXRQr2_Chr04g0172901</name>
</gene>
<comment type="caution">
    <text evidence="1">The sequence shown here is derived from an EMBL/GenBank/DDBJ whole genome shotgun (WGS) entry which is preliminary data.</text>
</comment>
<dbReference type="EMBL" id="MNCJ02000319">
    <property type="protein sequence ID" value="KAF5810715.1"/>
    <property type="molecule type" value="Genomic_DNA"/>
</dbReference>
<reference evidence="1" key="1">
    <citation type="journal article" date="2017" name="Nature">
        <title>The sunflower genome provides insights into oil metabolism, flowering and Asterid evolution.</title>
        <authorList>
            <person name="Badouin H."/>
            <person name="Gouzy J."/>
            <person name="Grassa C.J."/>
            <person name="Murat F."/>
            <person name="Staton S.E."/>
            <person name="Cottret L."/>
            <person name="Lelandais-Briere C."/>
            <person name="Owens G.L."/>
            <person name="Carrere S."/>
            <person name="Mayjonade B."/>
            <person name="Legrand L."/>
            <person name="Gill N."/>
            <person name="Kane N.C."/>
            <person name="Bowers J.E."/>
            <person name="Hubner S."/>
            <person name="Bellec A."/>
            <person name="Berard A."/>
            <person name="Berges H."/>
            <person name="Blanchet N."/>
            <person name="Boniface M.C."/>
            <person name="Brunel D."/>
            <person name="Catrice O."/>
            <person name="Chaidir N."/>
            <person name="Claudel C."/>
            <person name="Donnadieu C."/>
            <person name="Faraut T."/>
            <person name="Fievet G."/>
            <person name="Helmstetter N."/>
            <person name="King M."/>
            <person name="Knapp S.J."/>
            <person name="Lai Z."/>
            <person name="Le Paslier M.C."/>
            <person name="Lippi Y."/>
            <person name="Lorenzon L."/>
            <person name="Mandel J.R."/>
            <person name="Marage G."/>
            <person name="Marchand G."/>
            <person name="Marquand E."/>
            <person name="Bret-Mestries E."/>
            <person name="Morien E."/>
            <person name="Nambeesan S."/>
            <person name="Nguyen T."/>
            <person name="Pegot-Espagnet P."/>
            <person name="Pouilly N."/>
            <person name="Raftis F."/>
            <person name="Sallet E."/>
            <person name="Schiex T."/>
            <person name="Thomas J."/>
            <person name="Vandecasteele C."/>
            <person name="Vares D."/>
            <person name="Vear F."/>
            <person name="Vautrin S."/>
            <person name="Crespi M."/>
            <person name="Mangin B."/>
            <person name="Burke J.M."/>
            <person name="Salse J."/>
            <person name="Munos S."/>
            <person name="Vincourt P."/>
            <person name="Rieseberg L.H."/>
            <person name="Langlade N.B."/>
        </authorList>
    </citation>
    <scope>NUCLEOTIDE SEQUENCE</scope>
    <source>
        <tissue evidence="1">Leaves</tissue>
    </source>
</reference>
<organism evidence="1 2">
    <name type="scientific">Helianthus annuus</name>
    <name type="common">Common sunflower</name>
    <dbReference type="NCBI Taxonomy" id="4232"/>
    <lineage>
        <taxon>Eukaryota</taxon>
        <taxon>Viridiplantae</taxon>
        <taxon>Streptophyta</taxon>
        <taxon>Embryophyta</taxon>
        <taxon>Tracheophyta</taxon>
        <taxon>Spermatophyta</taxon>
        <taxon>Magnoliopsida</taxon>
        <taxon>eudicotyledons</taxon>
        <taxon>Gunneridae</taxon>
        <taxon>Pentapetalae</taxon>
        <taxon>asterids</taxon>
        <taxon>campanulids</taxon>
        <taxon>Asterales</taxon>
        <taxon>Asteraceae</taxon>
        <taxon>Asteroideae</taxon>
        <taxon>Heliantheae alliance</taxon>
        <taxon>Heliantheae</taxon>
        <taxon>Helianthus</taxon>
    </lineage>
</organism>
<dbReference type="Proteomes" id="UP000215914">
    <property type="component" value="Unassembled WGS sequence"/>
</dbReference>